<accession>A0AAU9K4J9</accession>
<name>A0AAU9K4J9_9CILI</name>
<protein>
    <submittedName>
        <fullName evidence="1">Uncharacterized protein</fullName>
    </submittedName>
</protein>
<dbReference type="EMBL" id="CAJZBQ010000055">
    <property type="protein sequence ID" value="CAG9332941.1"/>
    <property type="molecule type" value="Genomic_DNA"/>
</dbReference>
<evidence type="ECO:0000313" key="1">
    <source>
        <dbReference type="EMBL" id="CAG9332941.1"/>
    </source>
</evidence>
<sequence length="117" mass="13472">MTKRTCYRWKKLKSHQSLYLKIALQALTIWWLSLGQILNSWSIELLTLLAQLYYVFMSSSGSYKLQFELSENKLLVEENGIVLDQNSGYQCIIDGALVDAVKGQEFSISIKFISIQQ</sequence>
<dbReference type="Proteomes" id="UP001162131">
    <property type="component" value="Unassembled WGS sequence"/>
</dbReference>
<keyword evidence="2" id="KW-1185">Reference proteome</keyword>
<reference evidence="1" key="1">
    <citation type="submission" date="2021-09" db="EMBL/GenBank/DDBJ databases">
        <authorList>
            <consortium name="AG Swart"/>
            <person name="Singh M."/>
            <person name="Singh A."/>
            <person name="Seah K."/>
            <person name="Emmerich C."/>
        </authorList>
    </citation>
    <scope>NUCLEOTIDE SEQUENCE</scope>
    <source>
        <strain evidence="1">ATCC30299</strain>
    </source>
</reference>
<proteinExistence type="predicted"/>
<evidence type="ECO:0000313" key="2">
    <source>
        <dbReference type="Proteomes" id="UP001162131"/>
    </source>
</evidence>
<dbReference type="AlphaFoldDB" id="A0AAU9K4J9"/>
<comment type="caution">
    <text evidence="1">The sequence shown here is derived from an EMBL/GenBank/DDBJ whole genome shotgun (WGS) entry which is preliminary data.</text>
</comment>
<organism evidence="1 2">
    <name type="scientific">Blepharisma stoltei</name>
    <dbReference type="NCBI Taxonomy" id="1481888"/>
    <lineage>
        <taxon>Eukaryota</taxon>
        <taxon>Sar</taxon>
        <taxon>Alveolata</taxon>
        <taxon>Ciliophora</taxon>
        <taxon>Postciliodesmatophora</taxon>
        <taxon>Heterotrichea</taxon>
        <taxon>Heterotrichida</taxon>
        <taxon>Blepharismidae</taxon>
        <taxon>Blepharisma</taxon>
    </lineage>
</organism>
<gene>
    <name evidence="1" type="ORF">BSTOLATCC_MIC57226</name>
</gene>